<dbReference type="EMBL" id="JAMDMX010000132">
    <property type="protein sequence ID" value="MCY9697250.1"/>
    <property type="molecule type" value="Genomic_DNA"/>
</dbReference>
<feature type="domain" description="Copper amine oxidase-like N-terminal" evidence="2">
    <location>
        <begin position="43"/>
        <end position="91"/>
    </location>
</feature>
<comment type="caution">
    <text evidence="3">The sequence shown here is derived from an EMBL/GenBank/DDBJ whole genome shotgun (WGS) entry which is preliminary data.</text>
</comment>
<protein>
    <submittedName>
        <fullName evidence="3">Copper amine oxidase N-terminal domain-containing protein</fullName>
    </submittedName>
</protein>
<name>A0ABT4GM15_9BACL</name>
<feature type="chain" id="PRO_5045368014" evidence="1">
    <location>
        <begin position="28"/>
        <end position="264"/>
    </location>
</feature>
<evidence type="ECO:0000256" key="1">
    <source>
        <dbReference type="SAM" id="SignalP"/>
    </source>
</evidence>
<reference evidence="3 4" key="1">
    <citation type="submission" date="2022-05" db="EMBL/GenBank/DDBJ databases">
        <title>Genome Sequencing of Bee-Associated Microbes.</title>
        <authorList>
            <person name="Dunlap C."/>
        </authorList>
    </citation>
    <scope>NUCLEOTIDE SEQUENCE [LARGE SCALE GENOMIC DNA]</scope>
    <source>
        <strain evidence="3 4">NRRL B-14421</strain>
    </source>
</reference>
<sequence length="264" mass="30060">MIKLKHGGYIATFLAGALFATFGSAYADEVEQFVLTKIKYPVQVNGKEYKDESLPTLNYNGNTYVPLKAIGELTGTKVQWNEKLGQVEIGENISFISDNGQIKYQFFNLYTYISINSKSYNNAYHRIYKDDSGKLYIDANDLSLIATILSIYNDEYIILPSSNPYGYEYATPKNEFDYLKIEKLNKNTDVSYNEYTLINPKNSFEIKLSNKKGDIKGFIEQNGYSSPESKYLISIDDVLNKFGFKLTSKMNDEKTVVNFSVSKP</sequence>
<keyword evidence="4" id="KW-1185">Reference proteome</keyword>
<dbReference type="InterPro" id="IPR012854">
    <property type="entry name" value="Cu_amine_oxidase-like_N"/>
</dbReference>
<evidence type="ECO:0000259" key="2">
    <source>
        <dbReference type="Pfam" id="PF07833"/>
    </source>
</evidence>
<accession>A0ABT4GM15</accession>
<evidence type="ECO:0000313" key="4">
    <source>
        <dbReference type="Proteomes" id="UP001527099"/>
    </source>
</evidence>
<dbReference type="Pfam" id="PF07833">
    <property type="entry name" value="Cu_amine_oxidN1"/>
    <property type="match status" value="1"/>
</dbReference>
<dbReference type="RefSeq" id="WP_268618057.1">
    <property type="nucleotide sequence ID" value="NZ_JAMDMX010000132.1"/>
</dbReference>
<evidence type="ECO:0000313" key="3">
    <source>
        <dbReference type="EMBL" id="MCY9697250.1"/>
    </source>
</evidence>
<gene>
    <name evidence="3" type="ORF">M5X19_30980</name>
</gene>
<keyword evidence="1" id="KW-0732">Signal</keyword>
<proteinExistence type="predicted"/>
<feature type="signal peptide" evidence="1">
    <location>
        <begin position="1"/>
        <end position="27"/>
    </location>
</feature>
<dbReference type="Proteomes" id="UP001527099">
    <property type="component" value="Unassembled WGS sequence"/>
</dbReference>
<organism evidence="3 4">
    <name type="scientific">Paenibacillus alginolyticus</name>
    <dbReference type="NCBI Taxonomy" id="59839"/>
    <lineage>
        <taxon>Bacteria</taxon>
        <taxon>Bacillati</taxon>
        <taxon>Bacillota</taxon>
        <taxon>Bacilli</taxon>
        <taxon>Bacillales</taxon>
        <taxon>Paenibacillaceae</taxon>
        <taxon>Paenibacillus</taxon>
    </lineage>
</organism>